<keyword evidence="2" id="KW-0456">Lyase</keyword>
<evidence type="ECO:0000256" key="2">
    <source>
        <dbReference type="ARBA" id="ARBA00023239"/>
    </source>
</evidence>
<name>A0A932A9J3_9BACT</name>
<sequence>MTETTSYEKVRLELNGPERTARITLNAPKANIVDRTMLAELLSAFDRCAQRDLCAVVLAAAGPHFSFGASVQEHLPEHIAETLSALHALIGRMVGMPAPVIAAVKGQCLGGGFELALACDLVLADETAVFGSPEIKLGVFAPAASALLPVRIGASRAAALLLTGENCSARDARAMGLVAAVAPAGGLDDLVGTYLETHFVPRSASGLRYAALAARCPVLHAVDYDLPRCEGMYLEELMATHDSVEGIQAFLEKREPRWYRNALAAVRD</sequence>
<dbReference type="CDD" id="cd06558">
    <property type="entry name" value="crotonase-like"/>
    <property type="match status" value="1"/>
</dbReference>
<evidence type="ECO:0000313" key="4">
    <source>
        <dbReference type="Proteomes" id="UP000779809"/>
    </source>
</evidence>
<dbReference type="GO" id="GO:0006635">
    <property type="term" value="P:fatty acid beta-oxidation"/>
    <property type="evidence" value="ECO:0007669"/>
    <property type="project" value="TreeGrafter"/>
</dbReference>
<dbReference type="Gene3D" id="1.10.12.10">
    <property type="entry name" value="Lyase 2-enoyl-coa Hydratase, Chain A, domain 2"/>
    <property type="match status" value="1"/>
</dbReference>
<dbReference type="EMBL" id="JACPNR010000011">
    <property type="protein sequence ID" value="MBI2679056.1"/>
    <property type="molecule type" value="Genomic_DNA"/>
</dbReference>
<dbReference type="PANTHER" id="PTHR11941:SF124">
    <property type="entry name" value="ENOYL-COA HYDRATASE ECHA13-RELATED"/>
    <property type="match status" value="1"/>
</dbReference>
<accession>A0A932A9J3</accession>
<dbReference type="Pfam" id="PF00378">
    <property type="entry name" value="ECH_1"/>
    <property type="match status" value="1"/>
</dbReference>
<proteinExistence type="inferred from homology"/>
<organism evidence="3 4">
    <name type="scientific">Candidatus Korobacter versatilis</name>
    <dbReference type="NCBI Taxonomy" id="658062"/>
    <lineage>
        <taxon>Bacteria</taxon>
        <taxon>Pseudomonadati</taxon>
        <taxon>Acidobacteriota</taxon>
        <taxon>Terriglobia</taxon>
        <taxon>Terriglobales</taxon>
        <taxon>Candidatus Korobacteraceae</taxon>
        <taxon>Candidatus Korobacter</taxon>
    </lineage>
</organism>
<dbReference type="Gene3D" id="3.90.226.10">
    <property type="entry name" value="2-enoyl-CoA Hydratase, Chain A, domain 1"/>
    <property type="match status" value="1"/>
</dbReference>
<dbReference type="InterPro" id="IPR014748">
    <property type="entry name" value="Enoyl-CoA_hydra_C"/>
</dbReference>
<dbReference type="SUPFAM" id="SSF52096">
    <property type="entry name" value="ClpP/crotonase"/>
    <property type="match status" value="1"/>
</dbReference>
<dbReference type="InterPro" id="IPR001753">
    <property type="entry name" value="Enoyl-CoA_hydra/iso"/>
</dbReference>
<dbReference type="AlphaFoldDB" id="A0A932A9J3"/>
<comment type="similarity">
    <text evidence="1">Belongs to the enoyl-CoA hydratase/isomerase family.</text>
</comment>
<dbReference type="PANTHER" id="PTHR11941">
    <property type="entry name" value="ENOYL-COA HYDRATASE-RELATED"/>
    <property type="match status" value="1"/>
</dbReference>
<evidence type="ECO:0000313" key="3">
    <source>
        <dbReference type="EMBL" id="MBI2679056.1"/>
    </source>
</evidence>
<protein>
    <submittedName>
        <fullName evidence="3">Enoyl-CoA hydratase/isomerase family protein</fullName>
    </submittedName>
</protein>
<gene>
    <name evidence="3" type="ORF">HYX28_09770</name>
</gene>
<evidence type="ECO:0000256" key="1">
    <source>
        <dbReference type="ARBA" id="ARBA00005254"/>
    </source>
</evidence>
<reference evidence="3" key="1">
    <citation type="submission" date="2020-07" db="EMBL/GenBank/DDBJ databases">
        <title>Huge and variable diversity of episymbiotic CPR bacteria and DPANN archaea in groundwater ecosystems.</title>
        <authorList>
            <person name="He C.Y."/>
            <person name="Keren R."/>
            <person name="Whittaker M."/>
            <person name="Farag I.F."/>
            <person name="Doudna J."/>
            <person name="Cate J.H.D."/>
            <person name="Banfield J.F."/>
        </authorList>
    </citation>
    <scope>NUCLEOTIDE SEQUENCE</scope>
    <source>
        <strain evidence="3">NC_groundwater_580_Pr5_B-0.1um_64_19</strain>
    </source>
</reference>
<dbReference type="Proteomes" id="UP000779809">
    <property type="component" value="Unassembled WGS sequence"/>
</dbReference>
<dbReference type="GO" id="GO:0016829">
    <property type="term" value="F:lyase activity"/>
    <property type="evidence" value="ECO:0007669"/>
    <property type="project" value="UniProtKB-KW"/>
</dbReference>
<comment type="caution">
    <text evidence="3">The sequence shown here is derived from an EMBL/GenBank/DDBJ whole genome shotgun (WGS) entry which is preliminary data.</text>
</comment>
<dbReference type="InterPro" id="IPR029045">
    <property type="entry name" value="ClpP/crotonase-like_dom_sf"/>
</dbReference>